<sequence length="49" mass="5209">MTSRKITRCRGARGQLVLYNPLTVPSEGADGVLTVSEVSGTLLTWCDGV</sequence>
<comment type="caution">
    <text evidence="1">The sequence shown here is derived from an EMBL/GenBank/DDBJ whole genome shotgun (WGS) entry which is preliminary data.</text>
</comment>
<dbReference type="EMBL" id="QXFT01002163">
    <property type="protein sequence ID" value="KAE9302796.1"/>
    <property type="molecule type" value="Genomic_DNA"/>
</dbReference>
<dbReference type="Proteomes" id="UP000434957">
    <property type="component" value="Unassembled WGS sequence"/>
</dbReference>
<protein>
    <submittedName>
        <fullName evidence="1">Uncharacterized protein</fullName>
    </submittedName>
</protein>
<proteinExistence type="predicted"/>
<accession>A0A6A4D681</accession>
<gene>
    <name evidence="1" type="ORF">PR003_g22164</name>
</gene>
<organism evidence="1 2">
    <name type="scientific">Phytophthora rubi</name>
    <dbReference type="NCBI Taxonomy" id="129364"/>
    <lineage>
        <taxon>Eukaryota</taxon>
        <taxon>Sar</taxon>
        <taxon>Stramenopiles</taxon>
        <taxon>Oomycota</taxon>
        <taxon>Peronosporomycetes</taxon>
        <taxon>Peronosporales</taxon>
        <taxon>Peronosporaceae</taxon>
        <taxon>Phytophthora</taxon>
    </lineage>
</organism>
<evidence type="ECO:0000313" key="2">
    <source>
        <dbReference type="Proteomes" id="UP000434957"/>
    </source>
</evidence>
<reference evidence="1 2" key="1">
    <citation type="submission" date="2018-08" db="EMBL/GenBank/DDBJ databases">
        <title>Genomic investigation of the strawberry pathogen Phytophthora fragariae indicates pathogenicity is determined by transcriptional variation in three key races.</title>
        <authorList>
            <person name="Adams T.M."/>
            <person name="Armitage A.D."/>
            <person name="Sobczyk M.K."/>
            <person name="Bates H.J."/>
            <person name="Dunwell J.M."/>
            <person name="Nellist C.F."/>
            <person name="Harrison R.J."/>
        </authorList>
    </citation>
    <scope>NUCLEOTIDE SEQUENCE [LARGE SCALE GENOMIC DNA]</scope>
    <source>
        <strain evidence="1 2">SCRP333</strain>
    </source>
</reference>
<keyword evidence="2" id="KW-1185">Reference proteome</keyword>
<dbReference type="AlphaFoldDB" id="A0A6A4D681"/>
<name>A0A6A4D681_9STRA</name>
<evidence type="ECO:0000313" key="1">
    <source>
        <dbReference type="EMBL" id="KAE9302796.1"/>
    </source>
</evidence>